<evidence type="ECO:0000256" key="3">
    <source>
        <dbReference type="ARBA" id="ARBA00023163"/>
    </source>
</evidence>
<evidence type="ECO:0000313" key="5">
    <source>
        <dbReference type="EMBL" id="MET3794103.1"/>
    </source>
</evidence>
<sequence length="267" mass="29735">MLDRIETIRHQFARYRTLEERIDHAFEAMKELGFGTMIYDYTPVPMDSDGHIAIPSLMKLRNISSGMQEYWCDRGYFLIDPVQLLAARTSVPFFWDYEAGADTRIRHFVTSETEPVARYLLDHDMSAGVTVPIHMPHGGYATVTGTLAQGATAGDALHNIADFGLLAQVFHEAAYQAYADTVPGLAPVQLSAREKQCLRYCADGYSAKEISRLIGRSIPTVVFHLSTATKKLGARNRTQAVTMAVRYGLLDQPEAAYRHTGIATTKN</sequence>
<dbReference type="Gene3D" id="1.10.10.10">
    <property type="entry name" value="Winged helix-like DNA-binding domain superfamily/Winged helix DNA-binding domain"/>
    <property type="match status" value="1"/>
</dbReference>
<protein>
    <submittedName>
        <fullName evidence="5">LuxR family transcriptional regulator</fullName>
    </submittedName>
</protein>
<dbReference type="SUPFAM" id="SSF46894">
    <property type="entry name" value="C-terminal effector domain of the bipartite response regulators"/>
    <property type="match status" value="1"/>
</dbReference>
<keyword evidence="2" id="KW-0238">DNA-binding</keyword>
<dbReference type="SMART" id="SM00421">
    <property type="entry name" value="HTH_LUXR"/>
    <property type="match status" value="1"/>
</dbReference>
<dbReference type="Proteomes" id="UP001549076">
    <property type="component" value="Unassembled WGS sequence"/>
</dbReference>
<dbReference type="InterPro" id="IPR016032">
    <property type="entry name" value="Sig_transdc_resp-reg_C-effctor"/>
</dbReference>
<proteinExistence type="predicted"/>
<dbReference type="Pfam" id="PF03472">
    <property type="entry name" value="Autoind_bind"/>
    <property type="match status" value="1"/>
</dbReference>
<keyword evidence="1" id="KW-0805">Transcription regulation</keyword>
<name>A0ABV2N5K6_9HYPH</name>
<evidence type="ECO:0000256" key="2">
    <source>
        <dbReference type="ARBA" id="ARBA00023125"/>
    </source>
</evidence>
<accession>A0ABV2N5K6</accession>
<organism evidence="5 6">
    <name type="scientific">Aquamicrobium terrae</name>
    <dbReference type="NCBI Taxonomy" id="1324945"/>
    <lineage>
        <taxon>Bacteria</taxon>
        <taxon>Pseudomonadati</taxon>
        <taxon>Pseudomonadota</taxon>
        <taxon>Alphaproteobacteria</taxon>
        <taxon>Hyphomicrobiales</taxon>
        <taxon>Phyllobacteriaceae</taxon>
        <taxon>Aquamicrobium</taxon>
    </lineage>
</organism>
<keyword evidence="6" id="KW-1185">Reference proteome</keyword>
<dbReference type="InterPro" id="IPR036693">
    <property type="entry name" value="TF_LuxR_autoind-bd_dom_sf"/>
</dbReference>
<dbReference type="RefSeq" id="WP_354198548.1">
    <property type="nucleotide sequence ID" value="NZ_JBEPML010000020.1"/>
</dbReference>
<gene>
    <name evidence="5" type="ORF">ABID37_004343</name>
</gene>
<dbReference type="EMBL" id="JBEPML010000020">
    <property type="protein sequence ID" value="MET3794103.1"/>
    <property type="molecule type" value="Genomic_DNA"/>
</dbReference>
<dbReference type="PRINTS" id="PR00038">
    <property type="entry name" value="HTHLUXR"/>
</dbReference>
<evidence type="ECO:0000256" key="1">
    <source>
        <dbReference type="ARBA" id="ARBA00023015"/>
    </source>
</evidence>
<dbReference type="InterPro" id="IPR005143">
    <property type="entry name" value="TF_LuxR_autoind-bd_dom"/>
</dbReference>
<dbReference type="PANTHER" id="PTHR44688">
    <property type="entry name" value="DNA-BINDING TRANSCRIPTIONAL ACTIVATOR DEVR_DOSR"/>
    <property type="match status" value="1"/>
</dbReference>
<dbReference type="InterPro" id="IPR036388">
    <property type="entry name" value="WH-like_DNA-bd_sf"/>
</dbReference>
<reference evidence="5 6" key="1">
    <citation type="submission" date="2024-06" db="EMBL/GenBank/DDBJ databases">
        <title>Genomic Encyclopedia of Type Strains, Phase IV (KMG-IV): sequencing the most valuable type-strain genomes for metagenomic binning, comparative biology and taxonomic classification.</title>
        <authorList>
            <person name="Goeker M."/>
        </authorList>
    </citation>
    <scope>NUCLEOTIDE SEQUENCE [LARGE SCALE GENOMIC DNA]</scope>
    <source>
        <strain evidence="5 6">DSM 27865</strain>
    </source>
</reference>
<dbReference type="InterPro" id="IPR000792">
    <property type="entry name" value="Tscrpt_reg_LuxR_C"/>
</dbReference>
<dbReference type="PROSITE" id="PS50043">
    <property type="entry name" value="HTH_LUXR_2"/>
    <property type="match status" value="1"/>
</dbReference>
<dbReference type="Gene3D" id="3.30.450.80">
    <property type="entry name" value="Transcription factor LuxR-like, autoinducer-binding domain"/>
    <property type="match status" value="1"/>
</dbReference>
<evidence type="ECO:0000313" key="6">
    <source>
        <dbReference type="Proteomes" id="UP001549076"/>
    </source>
</evidence>
<dbReference type="SUPFAM" id="SSF75516">
    <property type="entry name" value="Pheromone-binding domain of LuxR-like quorum-sensing transcription factors"/>
    <property type="match status" value="1"/>
</dbReference>
<dbReference type="CDD" id="cd06170">
    <property type="entry name" value="LuxR_C_like"/>
    <property type="match status" value="1"/>
</dbReference>
<evidence type="ECO:0000259" key="4">
    <source>
        <dbReference type="PROSITE" id="PS50043"/>
    </source>
</evidence>
<dbReference type="PANTHER" id="PTHR44688:SF16">
    <property type="entry name" value="DNA-BINDING TRANSCRIPTIONAL ACTIVATOR DEVR_DOSR"/>
    <property type="match status" value="1"/>
</dbReference>
<keyword evidence="3" id="KW-0804">Transcription</keyword>
<dbReference type="Pfam" id="PF00196">
    <property type="entry name" value="GerE"/>
    <property type="match status" value="1"/>
</dbReference>
<feature type="domain" description="HTH luxR-type" evidence="4">
    <location>
        <begin position="183"/>
        <end position="248"/>
    </location>
</feature>
<comment type="caution">
    <text evidence="5">The sequence shown here is derived from an EMBL/GenBank/DDBJ whole genome shotgun (WGS) entry which is preliminary data.</text>
</comment>